<evidence type="ECO:0000256" key="1">
    <source>
        <dbReference type="SAM" id="MobiDB-lite"/>
    </source>
</evidence>
<dbReference type="Proteomes" id="UP000054561">
    <property type="component" value="Unassembled WGS sequence"/>
</dbReference>
<dbReference type="RefSeq" id="XP_012335831.1">
    <property type="nucleotide sequence ID" value="XM_012480408.1"/>
</dbReference>
<evidence type="ECO:0000256" key="2">
    <source>
        <dbReference type="SAM" id="Phobius"/>
    </source>
</evidence>
<keyword evidence="2" id="KW-0472">Membrane</keyword>
<dbReference type="OMA" id="QHWKSNI"/>
<evidence type="ECO:0000313" key="4">
    <source>
        <dbReference type="Proteomes" id="UP000054561"/>
    </source>
</evidence>
<organism evidence="3 4">
    <name type="scientific">Plasmodium fragile</name>
    <dbReference type="NCBI Taxonomy" id="5857"/>
    <lineage>
        <taxon>Eukaryota</taxon>
        <taxon>Sar</taxon>
        <taxon>Alveolata</taxon>
        <taxon>Apicomplexa</taxon>
        <taxon>Aconoidasida</taxon>
        <taxon>Haemosporida</taxon>
        <taxon>Plasmodiidae</taxon>
        <taxon>Plasmodium</taxon>
        <taxon>Plasmodium (Plasmodium)</taxon>
    </lineage>
</organism>
<reference evidence="3 4" key="1">
    <citation type="submission" date="2014-03" db="EMBL/GenBank/DDBJ databases">
        <title>The Genome Sequence of Plasmodium fragile nilgiri.</title>
        <authorList>
            <consortium name="The Broad Institute Genomics Platform"/>
            <consortium name="The Broad Institute Genome Sequencing Center for Infectious Disease"/>
            <person name="Neafsey D."/>
            <person name="Duraisingh M."/>
            <person name="Young S.K."/>
            <person name="Zeng Q."/>
            <person name="Gargeya S."/>
            <person name="Abouelleil A."/>
            <person name="Alvarado L."/>
            <person name="Chapman S.B."/>
            <person name="Gainer-Dewar J."/>
            <person name="Goldberg J."/>
            <person name="Griggs A."/>
            <person name="Gujja S."/>
            <person name="Hansen M."/>
            <person name="Howarth C."/>
            <person name="Imamovic A."/>
            <person name="Larimer J."/>
            <person name="Pearson M."/>
            <person name="Poon T.W."/>
            <person name="Priest M."/>
            <person name="Roberts A."/>
            <person name="Saif S."/>
            <person name="Shea T."/>
            <person name="Sykes S."/>
            <person name="Wortman J."/>
            <person name="Nusbaum C."/>
            <person name="Birren B."/>
        </authorList>
    </citation>
    <scope>NUCLEOTIDE SEQUENCE [LARGE SCALE GENOMIC DNA]</scope>
    <source>
        <strain evidence="4">nilgiri</strain>
    </source>
</reference>
<dbReference type="InterPro" id="IPR012349">
    <property type="entry name" value="Split_barrel_FMN-bd"/>
</dbReference>
<dbReference type="EMBL" id="KQ001672">
    <property type="protein sequence ID" value="KJP87617.1"/>
    <property type="molecule type" value="Genomic_DNA"/>
</dbReference>
<evidence type="ECO:0000313" key="3">
    <source>
        <dbReference type="EMBL" id="KJP87617.1"/>
    </source>
</evidence>
<protein>
    <recommendedName>
        <fullName evidence="5">General stress protein FMN-binding split barrel domain-containing protein</fullName>
    </recommendedName>
</protein>
<dbReference type="SUPFAM" id="SSF50475">
    <property type="entry name" value="FMN-binding split barrel"/>
    <property type="match status" value="1"/>
</dbReference>
<dbReference type="OrthoDB" id="370041at2759"/>
<dbReference type="Gene3D" id="2.30.110.10">
    <property type="entry name" value="Electron Transport, Fmn-binding Protein, Chain A"/>
    <property type="match status" value="1"/>
</dbReference>
<feature type="region of interest" description="Disordered" evidence="1">
    <location>
        <begin position="232"/>
        <end position="284"/>
    </location>
</feature>
<feature type="transmembrane region" description="Helical" evidence="2">
    <location>
        <begin position="127"/>
        <end position="145"/>
    </location>
</feature>
<gene>
    <name evidence="3" type="ORF">AK88_02785</name>
</gene>
<keyword evidence="4" id="KW-1185">Reference proteome</keyword>
<sequence length="425" mass="48355">MNNLRRAVTNRCSGMLRGGFQVRSQLDMRRNSHLVRIICTLSHEQTIRCLGTVQRRGFFFKSEKNDMIKNEIEEILKTDKDPLMMGKGLTKNVTGSDYMGGSEQHEPPRESSQNEYKGKRRGKFKRLFIFIAFQSIPIVGLMYLFKYIENVKLAELNLTFESSDDIIKEALKLIKGDSKCFCMYREGDEIKTFFVDPLGPEDSEVNYEAGGANATDATGESTSADALKVELASPGSQEEGANGDSQAGTPRNGEQSVGERSVGEWSRRDPPDAPPHPPRSNQMNDLTKIVLSINKPFMHKVMNVKSPREFPLNYLYFCISKNTEIYNFLQQRNELVSLLYSDDAKNVYVTLTGSASIIENEVIRNVIWTDRWSYLISDNLQDNYVLIKFTPSTVSLKTIGFKNQHWKSNIVRRSMTDDKMAWVKA</sequence>
<dbReference type="AlphaFoldDB" id="A0A0D9QLG4"/>
<name>A0A0D9QLG4_PLAFR</name>
<proteinExistence type="predicted"/>
<feature type="region of interest" description="Disordered" evidence="1">
    <location>
        <begin position="95"/>
        <end position="118"/>
    </location>
</feature>
<evidence type="ECO:0008006" key="5">
    <source>
        <dbReference type="Google" id="ProtNLM"/>
    </source>
</evidence>
<feature type="compositionally biased region" description="Polar residues" evidence="1">
    <location>
        <begin position="243"/>
        <end position="255"/>
    </location>
</feature>
<dbReference type="VEuPathDB" id="PlasmoDB:AK88_02785"/>
<feature type="region of interest" description="Disordered" evidence="1">
    <location>
        <begin position="204"/>
        <end position="223"/>
    </location>
</feature>
<accession>A0A0D9QLG4</accession>
<keyword evidence="2" id="KW-0812">Transmembrane</keyword>
<keyword evidence="2" id="KW-1133">Transmembrane helix</keyword>
<feature type="compositionally biased region" description="Basic and acidic residues" evidence="1">
    <location>
        <begin position="261"/>
        <end position="271"/>
    </location>
</feature>
<dbReference type="GeneID" id="24268099"/>